<organism evidence="2 3">
    <name type="scientific">Neomicrococcus aestuarii</name>
    <dbReference type="NCBI Taxonomy" id="556325"/>
    <lineage>
        <taxon>Bacteria</taxon>
        <taxon>Bacillati</taxon>
        <taxon>Actinomycetota</taxon>
        <taxon>Actinomycetes</taxon>
        <taxon>Micrococcales</taxon>
        <taxon>Micrococcaceae</taxon>
        <taxon>Neomicrococcus</taxon>
    </lineage>
</organism>
<proteinExistence type="predicted"/>
<gene>
    <name evidence="2" type="ORF">BHE16_03505</name>
</gene>
<dbReference type="Proteomes" id="UP000183530">
    <property type="component" value="Chromosome"/>
</dbReference>
<feature type="transmembrane region" description="Helical" evidence="1">
    <location>
        <begin position="30"/>
        <end position="50"/>
    </location>
</feature>
<sequence length="109" mass="11948">MTYILLAVVGLSVGILFPSSLIPRTRVVPLIASVVVVFASIYFVSLIPGIDSNGSTLFGLSGLAGALLAPGFLWKDHPMLRDLGYFDRLKFASHNFKRLRETQNEQLPD</sequence>
<keyword evidence="1" id="KW-0472">Membrane</keyword>
<accession>A0A1L2ZM08</accession>
<feature type="transmembrane region" description="Helical" evidence="1">
    <location>
        <begin position="6"/>
        <end position="23"/>
    </location>
</feature>
<evidence type="ECO:0000313" key="2">
    <source>
        <dbReference type="EMBL" id="APF40240.1"/>
    </source>
</evidence>
<protein>
    <submittedName>
        <fullName evidence="2">Uncharacterized protein</fullName>
    </submittedName>
</protein>
<dbReference type="AlphaFoldDB" id="A0A1L2ZM08"/>
<feature type="transmembrane region" description="Helical" evidence="1">
    <location>
        <begin position="56"/>
        <end position="74"/>
    </location>
</feature>
<dbReference type="EMBL" id="CP018135">
    <property type="protein sequence ID" value="APF40240.1"/>
    <property type="molecule type" value="Genomic_DNA"/>
</dbReference>
<evidence type="ECO:0000313" key="3">
    <source>
        <dbReference type="Proteomes" id="UP000183530"/>
    </source>
</evidence>
<reference evidence="2 3" key="1">
    <citation type="submission" date="2016-11" db="EMBL/GenBank/DDBJ databases">
        <title>Genome sequencing of Zhihengliuella aestuarii B18 antagonistic to Plasmodiophora brassicae.</title>
        <authorList>
            <person name="Luo Y."/>
        </authorList>
    </citation>
    <scope>NUCLEOTIDE SEQUENCE [LARGE SCALE GENOMIC DNA]</scope>
    <source>
        <strain evidence="2 3">B18</strain>
    </source>
</reference>
<dbReference type="KEGG" id="nae:BHE16_03505"/>
<keyword evidence="1" id="KW-0812">Transmembrane</keyword>
<name>A0A1L2ZM08_9MICC</name>
<keyword evidence="1" id="KW-1133">Transmembrane helix</keyword>
<keyword evidence="3" id="KW-1185">Reference proteome</keyword>
<evidence type="ECO:0000256" key="1">
    <source>
        <dbReference type="SAM" id="Phobius"/>
    </source>
</evidence>